<evidence type="ECO:0000313" key="3">
    <source>
        <dbReference type="Proteomes" id="UP000190037"/>
    </source>
</evidence>
<dbReference type="Proteomes" id="UP000190037">
    <property type="component" value="Unassembled WGS sequence"/>
</dbReference>
<dbReference type="AlphaFoldDB" id="A0A1T3NJH8"/>
<dbReference type="OrthoDB" id="5140836at2"/>
<protein>
    <recommendedName>
        <fullName evidence="4">ADP ribosyltransferase domain-containing protein</fullName>
    </recommendedName>
</protein>
<feature type="region of interest" description="Disordered" evidence="1">
    <location>
        <begin position="73"/>
        <end position="108"/>
    </location>
</feature>
<dbReference type="EMBL" id="MWQN01000005">
    <property type="protein sequence ID" value="OPC76855.1"/>
    <property type="molecule type" value="Genomic_DNA"/>
</dbReference>
<keyword evidence="3" id="KW-1185">Reference proteome</keyword>
<sequence>MASGKATLGAIDVPGMTEGHRASVVSMPHEDRVIRDADRQRVRTDDEELVAYGEAQKQRGKFPLGVEASLRASRSLPETATPASSPRARRDFPDDTLPRLPLSKNQRVQRARRKAKALSKTPQTELRAVGELADDVTELNRLNAALYAVTSDVNALSPADQATCRRVDSAIRRYETAETVGQDHLLYAEVQIPGTVVAPNMPGYTRHAFPVGSKVYVDTYMPTSHSLDAVSSKDSADERRRPVFEIQTRRGMYMGKGATARPQDTGHLLPRAMSYKVAGVREVDYVDDQGHLGSRTVVQLVDADESE</sequence>
<evidence type="ECO:0008006" key="4">
    <source>
        <dbReference type="Google" id="ProtNLM"/>
    </source>
</evidence>
<gene>
    <name evidence="2" type="ORF">B4N89_46140</name>
</gene>
<organism evidence="2 3">
    <name type="scientific">Embleya scabrispora</name>
    <dbReference type="NCBI Taxonomy" id="159449"/>
    <lineage>
        <taxon>Bacteria</taxon>
        <taxon>Bacillati</taxon>
        <taxon>Actinomycetota</taxon>
        <taxon>Actinomycetes</taxon>
        <taxon>Kitasatosporales</taxon>
        <taxon>Streptomycetaceae</taxon>
        <taxon>Embleya</taxon>
    </lineage>
</organism>
<feature type="compositionally biased region" description="Basic and acidic residues" evidence="1">
    <location>
        <begin position="88"/>
        <end position="97"/>
    </location>
</feature>
<name>A0A1T3NJH8_9ACTN</name>
<evidence type="ECO:0000313" key="2">
    <source>
        <dbReference type="EMBL" id="OPC76855.1"/>
    </source>
</evidence>
<comment type="caution">
    <text evidence="2">The sequence shown here is derived from an EMBL/GenBank/DDBJ whole genome shotgun (WGS) entry which is preliminary data.</text>
</comment>
<reference evidence="2 3" key="1">
    <citation type="submission" date="2017-03" db="EMBL/GenBank/DDBJ databases">
        <title>Draft genome sequence of Streptomyces scabrisporus NF3, endophyte isolated from Amphipterygium adstringens.</title>
        <authorList>
            <person name="Vazquez M."/>
            <person name="Ceapa C.D."/>
            <person name="Rodriguez Luna D."/>
            <person name="Sanchez Esquivel S."/>
        </authorList>
    </citation>
    <scope>NUCLEOTIDE SEQUENCE [LARGE SCALE GENOMIC DNA]</scope>
    <source>
        <strain evidence="2 3">NF3</strain>
    </source>
</reference>
<proteinExistence type="predicted"/>
<evidence type="ECO:0000256" key="1">
    <source>
        <dbReference type="SAM" id="MobiDB-lite"/>
    </source>
</evidence>
<dbReference type="RefSeq" id="WP_143658425.1">
    <property type="nucleotide sequence ID" value="NZ_MWQN01000005.1"/>
</dbReference>
<accession>A0A1T3NJH8</accession>